<sequence length="185" mass="19167">MAPISDTDVKVTNVPPLQLMLAMIGSVEMIKTDNEKLAEIIGGGKTYIPTVAFVEPNHQDTTLINPKGTTANAIRQRVAKIKNQAKAVVDGSAVDITFGGSTTSKAKGTPKKAAAAGKKASVDDVDADEESAVATPAPKKRAANGKAKGTPRAKKTKNEDGGEIGDELGDESPAKRVKSDESGEV</sequence>
<name>A0A4Z1P5T0_9PEZI</name>
<feature type="compositionally biased region" description="Low complexity" evidence="1">
    <location>
        <begin position="99"/>
        <end position="119"/>
    </location>
</feature>
<feature type="compositionally biased region" description="Acidic residues" evidence="1">
    <location>
        <begin position="161"/>
        <end position="170"/>
    </location>
</feature>
<evidence type="ECO:0000313" key="3">
    <source>
        <dbReference type="Proteomes" id="UP000298493"/>
    </source>
</evidence>
<comment type="caution">
    <text evidence="2">The sequence shown here is derived from an EMBL/GenBank/DDBJ whole genome shotgun (WGS) entry which is preliminary data.</text>
</comment>
<evidence type="ECO:0000256" key="1">
    <source>
        <dbReference type="SAM" id="MobiDB-lite"/>
    </source>
</evidence>
<feature type="compositionally biased region" description="Basic residues" evidence="1">
    <location>
        <begin position="138"/>
        <end position="155"/>
    </location>
</feature>
<proteinExistence type="predicted"/>
<feature type="compositionally biased region" description="Basic and acidic residues" evidence="1">
    <location>
        <begin position="172"/>
        <end position="185"/>
    </location>
</feature>
<feature type="region of interest" description="Disordered" evidence="1">
    <location>
        <begin position="98"/>
        <end position="185"/>
    </location>
</feature>
<organism evidence="2 3">
    <name type="scientific">Venturia nashicola</name>
    <dbReference type="NCBI Taxonomy" id="86259"/>
    <lineage>
        <taxon>Eukaryota</taxon>
        <taxon>Fungi</taxon>
        <taxon>Dikarya</taxon>
        <taxon>Ascomycota</taxon>
        <taxon>Pezizomycotina</taxon>
        <taxon>Dothideomycetes</taxon>
        <taxon>Pleosporomycetidae</taxon>
        <taxon>Venturiales</taxon>
        <taxon>Venturiaceae</taxon>
        <taxon>Venturia</taxon>
    </lineage>
</organism>
<gene>
    <name evidence="2" type="ORF">E6O75_ATG07081</name>
</gene>
<protein>
    <submittedName>
        <fullName evidence="2">Uncharacterized protein</fullName>
    </submittedName>
</protein>
<evidence type="ECO:0000313" key="2">
    <source>
        <dbReference type="EMBL" id="TID19743.1"/>
    </source>
</evidence>
<dbReference type="AlphaFoldDB" id="A0A4Z1P5T0"/>
<reference evidence="2 3" key="1">
    <citation type="submission" date="2019-04" db="EMBL/GenBank/DDBJ databases">
        <title>High contiguity whole genome sequence and gene annotation resource for two Venturia nashicola isolates.</title>
        <authorList>
            <person name="Prokchorchik M."/>
            <person name="Won K."/>
            <person name="Lee Y."/>
            <person name="Choi E.D."/>
            <person name="Segonzac C."/>
            <person name="Sohn K.H."/>
        </authorList>
    </citation>
    <scope>NUCLEOTIDE SEQUENCE [LARGE SCALE GENOMIC DNA]</scope>
    <source>
        <strain evidence="2 3">PRI2</strain>
    </source>
</reference>
<dbReference type="Proteomes" id="UP000298493">
    <property type="component" value="Unassembled WGS sequence"/>
</dbReference>
<accession>A0A4Z1P5T0</accession>
<keyword evidence="3" id="KW-1185">Reference proteome</keyword>
<dbReference type="EMBL" id="SNSC02000012">
    <property type="protein sequence ID" value="TID19743.1"/>
    <property type="molecule type" value="Genomic_DNA"/>
</dbReference>